<sequence>MEQKKHLSANSQRFSARIFNIASMVASAIPPLLMIWIAASIFVYASVAHHPNPRVVHYNRIAGYRFYGVAGSMVVFGQPIYGLFGNWHGLVAVWGIIALVVIPLGLRDLVRVQREDWQDMDISEAKTHE</sequence>
<protein>
    <submittedName>
        <fullName evidence="2">Uncharacterized protein</fullName>
    </submittedName>
</protein>
<reference evidence="3" key="1">
    <citation type="submission" date="2020-03" db="EMBL/GenBank/DDBJ databases">
        <title>Complete genome sequence of sulfur-oxidizing bacterium skT11.</title>
        <authorList>
            <person name="Kanda M."/>
            <person name="Kojima H."/>
            <person name="Fukui M."/>
        </authorList>
    </citation>
    <scope>NUCLEOTIDE SEQUENCE [LARGE SCALE GENOMIC DNA]</scope>
    <source>
        <strain evidence="3">skT11</strain>
    </source>
</reference>
<keyword evidence="1" id="KW-0812">Transmembrane</keyword>
<name>A0A6F8V8F4_9PROT</name>
<dbReference type="AlphaFoldDB" id="A0A6F8V8F4"/>
<feature type="transmembrane region" description="Helical" evidence="1">
    <location>
        <begin position="87"/>
        <end position="106"/>
    </location>
</feature>
<dbReference type="RefSeq" id="WP_173059321.1">
    <property type="nucleotide sequence ID" value="NZ_AP022853.1"/>
</dbReference>
<gene>
    <name evidence="2" type="ORF">SKTS_02970</name>
</gene>
<keyword evidence="1" id="KW-1133">Transmembrane helix</keyword>
<dbReference type="EMBL" id="AP022853">
    <property type="protein sequence ID" value="BCB25411.1"/>
    <property type="molecule type" value="Genomic_DNA"/>
</dbReference>
<accession>A0A6F8V8F4</accession>
<keyword evidence="1" id="KW-0472">Membrane</keyword>
<feature type="transmembrane region" description="Helical" evidence="1">
    <location>
        <begin position="21"/>
        <end position="45"/>
    </location>
</feature>
<organism evidence="2 3">
    <name type="scientific">Sulfurimicrobium lacus</name>
    <dbReference type="NCBI Taxonomy" id="2715678"/>
    <lineage>
        <taxon>Bacteria</taxon>
        <taxon>Pseudomonadati</taxon>
        <taxon>Pseudomonadota</taxon>
        <taxon>Betaproteobacteria</taxon>
        <taxon>Nitrosomonadales</taxon>
        <taxon>Sulfuricellaceae</taxon>
        <taxon>Sulfurimicrobium</taxon>
    </lineage>
</organism>
<proteinExistence type="predicted"/>
<evidence type="ECO:0000256" key="1">
    <source>
        <dbReference type="SAM" id="Phobius"/>
    </source>
</evidence>
<dbReference type="Proteomes" id="UP000502260">
    <property type="component" value="Chromosome"/>
</dbReference>
<evidence type="ECO:0000313" key="2">
    <source>
        <dbReference type="EMBL" id="BCB25411.1"/>
    </source>
</evidence>
<evidence type="ECO:0000313" key="3">
    <source>
        <dbReference type="Proteomes" id="UP000502260"/>
    </source>
</evidence>
<keyword evidence="3" id="KW-1185">Reference proteome</keyword>
<dbReference type="KEGG" id="slac:SKTS_02970"/>